<keyword evidence="3" id="KW-0378">Hydrolase</keyword>
<dbReference type="KEGG" id="ami:Amir_6442"/>
<evidence type="ECO:0000256" key="5">
    <source>
        <dbReference type="SAM" id="MobiDB-lite"/>
    </source>
</evidence>
<dbReference type="HOGENOM" id="CLU_060749_0_0_11"/>
<dbReference type="PROSITE" id="PS51935">
    <property type="entry name" value="NLPC_P60"/>
    <property type="match status" value="1"/>
</dbReference>
<evidence type="ECO:0000256" key="1">
    <source>
        <dbReference type="ARBA" id="ARBA00007074"/>
    </source>
</evidence>
<accession>C6WKJ2</accession>
<dbReference type="InterPro" id="IPR038765">
    <property type="entry name" value="Papain-like_cys_pep_sf"/>
</dbReference>
<dbReference type="STRING" id="446462.Amir_6442"/>
<name>C6WKJ2_ACTMD</name>
<dbReference type="PANTHER" id="PTHR47359">
    <property type="entry name" value="PEPTIDOGLYCAN DL-ENDOPEPTIDASE CWLO"/>
    <property type="match status" value="1"/>
</dbReference>
<dbReference type="EMBL" id="CP001630">
    <property type="protein sequence ID" value="ACU40243.1"/>
    <property type="molecule type" value="Genomic_DNA"/>
</dbReference>
<dbReference type="SUPFAM" id="SSF54001">
    <property type="entry name" value="Cysteine proteinases"/>
    <property type="match status" value="1"/>
</dbReference>
<proteinExistence type="inferred from homology"/>
<dbReference type="GO" id="GO:0008234">
    <property type="term" value="F:cysteine-type peptidase activity"/>
    <property type="evidence" value="ECO:0007669"/>
    <property type="project" value="UniProtKB-KW"/>
</dbReference>
<dbReference type="Proteomes" id="UP000002213">
    <property type="component" value="Chromosome"/>
</dbReference>
<dbReference type="InterPro" id="IPR036689">
    <property type="entry name" value="ESAT-6-like_sf"/>
</dbReference>
<evidence type="ECO:0000256" key="2">
    <source>
        <dbReference type="ARBA" id="ARBA00022670"/>
    </source>
</evidence>
<feature type="compositionally biased region" description="Gly residues" evidence="5">
    <location>
        <begin position="182"/>
        <end position="192"/>
    </location>
</feature>
<dbReference type="Gene3D" id="1.10.287.1060">
    <property type="entry name" value="ESAT-6-like"/>
    <property type="match status" value="1"/>
</dbReference>
<dbReference type="InterPro" id="IPR051794">
    <property type="entry name" value="PG_Endopeptidase_C40"/>
</dbReference>
<reference evidence="7 8" key="1">
    <citation type="journal article" date="2009" name="Stand. Genomic Sci.">
        <title>Complete genome sequence of Actinosynnema mirum type strain (101).</title>
        <authorList>
            <person name="Land M."/>
            <person name="Lapidus A."/>
            <person name="Mayilraj S."/>
            <person name="Chen F."/>
            <person name="Copeland A."/>
            <person name="Del Rio T.G."/>
            <person name="Nolan M."/>
            <person name="Lucas S."/>
            <person name="Tice H."/>
            <person name="Cheng J.F."/>
            <person name="Chertkov O."/>
            <person name="Bruce D."/>
            <person name="Goodwin L."/>
            <person name="Pitluck S."/>
            <person name="Rohde M."/>
            <person name="Goker M."/>
            <person name="Pati A."/>
            <person name="Ivanova N."/>
            <person name="Mavromatis K."/>
            <person name="Chen A."/>
            <person name="Palaniappan K."/>
            <person name="Hauser L."/>
            <person name="Chang Y.J."/>
            <person name="Jeffries C.C."/>
            <person name="Brettin T."/>
            <person name="Detter J.C."/>
            <person name="Han C."/>
            <person name="Chain P."/>
            <person name="Tindall B.J."/>
            <person name="Bristow J."/>
            <person name="Eisen J.A."/>
            <person name="Markowitz V."/>
            <person name="Hugenholtz P."/>
            <person name="Kyrpides N.C."/>
            <person name="Klenk H.P."/>
        </authorList>
    </citation>
    <scope>NUCLEOTIDE SEQUENCE [LARGE SCALE GENOMIC DNA]</scope>
    <source>
        <strain evidence="8">ATCC 29888 / DSM 43827 / JCM 3225 / NBRC 14064 / NCIMB 13271 / NRRL B-12336 / IMRU 3971 / 101</strain>
    </source>
</reference>
<protein>
    <submittedName>
        <fullName evidence="7">NLP/P60 protein</fullName>
    </submittedName>
</protein>
<keyword evidence="8" id="KW-1185">Reference proteome</keyword>
<dbReference type="Gene3D" id="3.90.1720.10">
    <property type="entry name" value="endopeptidase domain like (from Nostoc punctiforme)"/>
    <property type="match status" value="1"/>
</dbReference>
<dbReference type="RefSeq" id="WP_015805126.1">
    <property type="nucleotide sequence ID" value="NC_013093.1"/>
</dbReference>
<evidence type="ECO:0000313" key="8">
    <source>
        <dbReference type="Proteomes" id="UP000002213"/>
    </source>
</evidence>
<comment type="similarity">
    <text evidence="1">Belongs to the peptidase C40 family.</text>
</comment>
<evidence type="ECO:0000313" key="7">
    <source>
        <dbReference type="EMBL" id="ACU40243.1"/>
    </source>
</evidence>
<evidence type="ECO:0000256" key="4">
    <source>
        <dbReference type="ARBA" id="ARBA00022807"/>
    </source>
</evidence>
<keyword evidence="2" id="KW-0645">Protease</keyword>
<feature type="domain" description="NlpC/P60" evidence="6">
    <location>
        <begin position="278"/>
        <end position="392"/>
    </location>
</feature>
<evidence type="ECO:0000256" key="3">
    <source>
        <dbReference type="ARBA" id="ARBA00022801"/>
    </source>
</evidence>
<evidence type="ECO:0000259" key="6">
    <source>
        <dbReference type="PROSITE" id="PS51935"/>
    </source>
</evidence>
<dbReference type="eggNOG" id="COG0791">
    <property type="taxonomic scope" value="Bacteria"/>
</dbReference>
<dbReference type="PANTHER" id="PTHR47359:SF3">
    <property type="entry name" value="NLP_P60 DOMAIN-CONTAINING PROTEIN-RELATED"/>
    <property type="match status" value="1"/>
</dbReference>
<sequence>MDVSGLIGALIQPMKDDLAKLQGDTGGASRAADSLGRAASSFEEIGAKHSGAAREVLGTWYGEKAGVFQDRVAKFDGGVDLLARNATAARDAVGAAVSTVESGRTSVQRLITEFTDWATPKLSTAAALDKIGAQGAVLGITAAVTARGVEYQGRSTKEMDRLRDELKAVADRLAALQPADFGGVGDGIGAEDGGTTTAASAQDGAGKREPSSYSGPADSGGGGGGSGGGGGGGGGHSGGGGGGGGGGVGPRLPVAIPPQPGTGVGVNLPDGSSAEAPNEIAAQAVRNALSALGTPYVWGGQNPPQGTDCSGLTKWAYAGAGLDIPRLAQSQTVGASVPAGQLLPGDLVVWDGHVAMVIGNGQMVEAGDPVQVGAIRTDNIGMAFYGFYRPTG</sequence>
<keyword evidence="4" id="KW-0788">Thiol protease</keyword>
<dbReference type="AlphaFoldDB" id="C6WKJ2"/>
<feature type="region of interest" description="Disordered" evidence="5">
    <location>
        <begin position="180"/>
        <end position="274"/>
    </location>
</feature>
<feature type="compositionally biased region" description="Gly residues" evidence="5">
    <location>
        <begin position="218"/>
        <end position="249"/>
    </location>
</feature>
<dbReference type="GO" id="GO:0006508">
    <property type="term" value="P:proteolysis"/>
    <property type="evidence" value="ECO:0007669"/>
    <property type="project" value="UniProtKB-KW"/>
</dbReference>
<dbReference type="Pfam" id="PF00877">
    <property type="entry name" value="NLPC_P60"/>
    <property type="match status" value="1"/>
</dbReference>
<organism evidence="7 8">
    <name type="scientific">Actinosynnema mirum (strain ATCC 29888 / DSM 43827 / JCM 3225 / NBRC 14064 / NCIMB 13271 / NRRL B-12336 / IMRU 3971 / 101)</name>
    <dbReference type="NCBI Taxonomy" id="446462"/>
    <lineage>
        <taxon>Bacteria</taxon>
        <taxon>Bacillati</taxon>
        <taxon>Actinomycetota</taxon>
        <taxon>Actinomycetes</taxon>
        <taxon>Pseudonocardiales</taxon>
        <taxon>Pseudonocardiaceae</taxon>
        <taxon>Actinosynnema</taxon>
    </lineage>
</organism>
<dbReference type="InterPro" id="IPR000064">
    <property type="entry name" value="NLP_P60_dom"/>
</dbReference>
<dbReference type="OrthoDB" id="9815778at2"/>
<dbReference type="SUPFAM" id="SSF140453">
    <property type="entry name" value="EsxAB dimer-like"/>
    <property type="match status" value="1"/>
</dbReference>
<gene>
    <name evidence="7" type="ordered locus">Amir_6442</name>
</gene>